<comment type="caution">
    <text evidence="2">The sequence shown here is derived from an EMBL/GenBank/DDBJ whole genome shotgun (WGS) entry which is preliminary data.</text>
</comment>
<accession>A0A6A3HC79</accession>
<dbReference type="AlphaFoldDB" id="A0A6A3HC79"/>
<organism evidence="2 3">
    <name type="scientific">Phytophthora rubi</name>
    <dbReference type="NCBI Taxonomy" id="129364"/>
    <lineage>
        <taxon>Eukaryota</taxon>
        <taxon>Sar</taxon>
        <taxon>Stramenopiles</taxon>
        <taxon>Oomycota</taxon>
        <taxon>Peronosporomycetes</taxon>
        <taxon>Peronosporales</taxon>
        <taxon>Peronosporaceae</taxon>
        <taxon>Phytophthora</taxon>
    </lineage>
</organism>
<gene>
    <name evidence="2" type="ORF">PR002_g28298</name>
</gene>
<feature type="compositionally biased region" description="Polar residues" evidence="1">
    <location>
        <begin position="1"/>
        <end position="16"/>
    </location>
</feature>
<feature type="compositionally biased region" description="Acidic residues" evidence="1">
    <location>
        <begin position="91"/>
        <end position="123"/>
    </location>
</feature>
<dbReference type="EMBL" id="QXFU01004872">
    <property type="protein sequence ID" value="KAE8966672.1"/>
    <property type="molecule type" value="Genomic_DNA"/>
</dbReference>
<name>A0A6A3HC79_9STRA</name>
<feature type="region of interest" description="Disordered" evidence="1">
    <location>
        <begin position="1"/>
        <end position="141"/>
    </location>
</feature>
<dbReference type="OrthoDB" id="10542677at2759"/>
<protein>
    <submittedName>
        <fullName evidence="2">Uncharacterized protein</fullName>
    </submittedName>
</protein>
<feature type="compositionally biased region" description="Polar residues" evidence="1">
    <location>
        <begin position="46"/>
        <end position="61"/>
    </location>
</feature>
<evidence type="ECO:0000256" key="1">
    <source>
        <dbReference type="SAM" id="MobiDB-lite"/>
    </source>
</evidence>
<evidence type="ECO:0000313" key="3">
    <source>
        <dbReference type="Proteomes" id="UP000435112"/>
    </source>
</evidence>
<sequence>MSTSAPTEGGTNTTEPHGSPPRTAAIASTASEPPSAPGSAVEHPSSDSANLAGTSESSRSVQGGPIPPPANSAQASTGTRRLLGSLRDAPDDSGGEFSDDDSAWEPVSEDDASSVEADVVDEEGGPRFKRRIEPGRKHHFV</sequence>
<evidence type="ECO:0000313" key="2">
    <source>
        <dbReference type="EMBL" id="KAE8966672.1"/>
    </source>
</evidence>
<dbReference type="Proteomes" id="UP000435112">
    <property type="component" value="Unassembled WGS sequence"/>
</dbReference>
<reference evidence="2 3" key="1">
    <citation type="submission" date="2018-09" db="EMBL/GenBank/DDBJ databases">
        <title>Genomic investigation of the strawberry pathogen Phytophthora fragariae indicates pathogenicity is determined by transcriptional variation in three key races.</title>
        <authorList>
            <person name="Adams T.M."/>
            <person name="Armitage A.D."/>
            <person name="Sobczyk M.K."/>
            <person name="Bates H.J."/>
            <person name="Dunwell J.M."/>
            <person name="Nellist C.F."/>
            <person name="Harrison R.J."/>
        </authorList>
    </citation>
    <scope>NUCLEOTIDE SEQUENCE [LARGE SCALE GENOMIC DNA]</scope>
    <source>
        <strain evidence="2 3">SCRP324</strain>
    </source>
</reference>
<proteinExistence type="predicted"/>